<dbReference type="PANTHER" id="PTHR11046:SF0">
    <property type="entry name" value="OLIGORIBONUCLEASE, MITOCHONDRIAL"/>
    <property type="match status" value="1"/>
</dbReference>
<name>A0AAI8VYJ5_9PEZI</name>
<protein>
    <submittedName>
        <fullName evidence="6">Uu.00g012390.m01.CDS01</fullName>
    </submittedName>
</protein>
<dbReference type="Gene3D" id="3.30.420.10">
    <property type="entry name" value="Ribonuclease H-like superfamily/Ribonuclease H"/>
    <property type="match status" value="1"/>
</dbReference>
<dbReference type="NCBIfam" id="NF003765">
    <property type="entry name" value="PRK05359.1"/>
    <property type="match status" value="1"/>
</dbReference>
<evidence type="ECO:0000256" key="3">
    <source>
        <dbReference type="ARBA" id="ARBA00022801"/>
    </source>
</evidence>
<comment type="caution">
    <text evidence="6">The sequence shown here is derived from an EMBL/GenBank/DDBJ whole genome shotgun (WGS) entry which is preliminary data.</text>
</comment>
<comment type="similarity">
    <text evidence="1">Belongs to the oligoribonuclease family.</text>
</comment>
<dbReference type="InterPro" id="IPR036397">
    <property type="entry name" value="RNaseH_sf"/>
</dbReference>
<dbReference type="InterPro" id="IPR022894">
    <property type="entry name" value="Oligoribonuclease"/>
</dbReference>
<dbReference type="PANTHER" id="PTHR11046">
    <property type="entry name" value="OLIGORIBONUCLEASE, MITOCHONDRIAL"/>
    <property type="match status" value="1"/>
</dbReference>
<accession>A0AAI8VYJ5</accession>
<dbReference type="SMART" id="SM00479">
    <property type="entry name" value="EXOIII"/>
    <property type="match status" value="1"/>
</dbReference>
<dbReference type="CDD" id="cd06135">
    <property type="entry name" value="Orn"/>
    <property type="match status" value="1"/>
</dbReference>
<dbReference type="GO" id="GO:0005739">
    <property type="term" value="C:mitochondrion"/>
    <property type="evidence" value="ECO:0007669"/>
    <property type="project" value="TreeGrafter"/>
</dbReference>
<keyword evidence="3" id="KW-0378">Hydrolase</keyword>
<dbReference type="Pfam" id="PF00929">
    <property type="entry name" value="RNase_T"/>
    <property type="match status" value="1"/>
</dbReference>
<dbReference type="InterPro" id="IPR012337">
    <property type="entry name" value="RNaseH-like_sf"/>
</dbReference>
<keyword evidence="2" id="KW-0540">Nuclease</keyword>
<dbReference type="Proteomes" id="UP001295740">
    <property type="component" value="Unassembled WGS sequence"/>
</dbReference>
<sequence length="186" mass="21202">MAGREALVWIDCEMTGLDVDREEIIEIFCIITTGTLDVVDKDGWGTVVHQSKERMDMMDEWCTRTHEKSGLTAAVLASKVTHEQAADELLAYIKKHIPERGAILAGNSVHADRAFLRKEPYKKVVDYLHHRILDVSSIKEAARRWCPKKIIHNAPHKQGLHQAKEDILESIAEARYYKEVIFPADD</sequence>
<dbReference type="FunFam" id="3.30.420.10:FF:000003">
    <property type="entry name" value="Oligoribonuclease"/>
    <property type="match status" value="1"/>
</dbReference>
<dbReference type="GO" id="GO:0000175">
    <property type="term" value="F:3'-5'-RNA exonuclease activity"/>
    <property type="evidence" value="ECO:0007669"/>
    <property type="project" value="InterPro"/>
</dbReference>
<evidence type="ECO:0000256" key="4">
    <source>
        <dbReference type="ARBA" id="ARBA00022839"/>
    </source>
</evidence>
<dbReference type="EMBL" id="CAUWAG010000020">
    <property type="protein sequence ID" value="CAJ2513120.1"/>
    <property type="molecule type" value="Genomic_DNA"/>
</dbReference>
<keyword evidence="7" id="KW-1185">Reference proteome</keyword>
<organism evidence="6 7">
    <name type="scientific">Anthostomella pinea</name>
    <dbReference type="NCBI Taxonomy" id="933095"/>
    <lineage>
        <taxon>Eukaryota</taxon>
        <taxon>Fungi</taxon>
        <taxon>Dikarya</taxon>
        <taxon>Ascomycota</taxon>
        <taxon>Pezizomycotina</taxon>
        <taxon>Sordariomycetes</taxon>
        <taxon>Xylariomycetidae</taxon>
        <taxon>Xylariales</taxon>
        <taxon>Xylariaceae</taxon>
        <taxon>Anthostomella</taxon>
    </lineage>
</organism>
<gene>
    <name evidence="6" type="ORF">KHLLAP_LOCUS13588</name>
</gene>
<proteinExistence type="inferred from homology"/>
<feature type="domain" description="Exonuclease" evidence="5">
    <location>
        <begin position="6"/>
        <end position="183"/>
    </location>
</feature>
<keyword evidence="4" id="KW-0269">Exonuclease</keyword>
<dbReference type="GO" id="GO:0003676">
    <property type="term" value="F:nucleic acid binding"/>
    <property type="evidence" value="ECO:0007669"/>
    <property type="project" value="InterPro"/>
</dbReference>
<evidence type="ECO:0000313" key="7">
    <source>
        <dbReference type="Proteomes" id="UP001295740"/>
    </source>
</evidence>
<dbReference type="InterPro" id="IPR013520">
    <property type="entry name" value="Ribonucl_H"/>
</dbReference>
<evidence type="ECO:0000256" key="2">
    <source>
        <dbReference type="ARBA" id="ARBA00022722"/>
    </source>
</evidence>
<reference evidence="6" key="1">
    <citation type="submission" date="2023-10" db="EMBL/GenBank/DDBJ databases">
        <authorList>
            <person name="Hackl T."/>
        </authorList>
    </citation>
    <scope>NUCLEOTIDE SEQUENCE</scope>
</reference>
<evidence type="ECO:0000256" key="1">
    <source>
        <dbReference type="ARBA" id="ARBA00009921"/>
    </source>
</evidence>
<dbReference type="AlphaFoldDB" id="A0AAI8VYJ5"/>
<dbReference type="SUPFAM" id="SSF53098">
    <property type="entry name" value="Ribonuclease H-like"/>
    <property type="match status" value="1"/>
</dbReference>
<evidence type="ECO:0000259" key="5">
    <source>
        <dbReference type="SMART" id="SM00479"/>
    </source>
</evidence>
<evidence type="ECO:0000313" key="6">
    <source>
        <dbReference type="EMBL" id="CAJ2513120.1"/>
    </source>
</evidence>